<dbReference type="InterPro" id="IPR001611">
    <property type="entry name" value="Leu-rich_rpt"/>
</dbReference>
<accession>D2V6L2</accession>
<dbReference type="PANTHER" id="PTHR24113:SF15">
    <property type="entry name" value="NACHT DOMAIN-CONTAINING PROTEIN"/>
    <property type="match status" value="1"/>
</dbReference>
<dbReference type="OrthoDB" id="120976at2759"/>
<dbReference type="RefSeq" id="XP_002680341.1">
    <property type="nucleotide sequence ID" value="XM_002680295.1"/>
</dbReference>
<dbReference type="EMBL" id="GG738854">
    <property type="protein sequence ID" value="EFC47597.1"/>
    <property type="molecule type" value="Genomic_DNA"/>
</dbReference>
<dbReference type="Pfam" id="PF13516">
    <property type="entry name" value="LRR_6"/>
    <property type="match status" value="4"/>
</dbReference>
<dbReference type="GO" id="GO:0031267">
    <property type="term" value="F:small GTPase binding"/>
    <property type="evidence" value="ECO:0007669"/>
    <property type="project" value="TreeGrafter"/>
</dbReference>
<gene>
    <name evidence="1" type="ORF">NAEGRDRAFT_57299</name>
</gene>
<dbReference type="AlphaFoldDB" id="D2V6L2"/>
<dbReference type="Gene3D" id="3.80.10.10">
    <property type="entry name" value="Ribonuclease Inhibitor"/>
    <property type="match status" value="3"/>
</dbReference>
<dbReference type="GO" id="GO:0048471">
    <property type="term" value="C:perinuclear region of cytoplasm"/>
    <property type="evidence" value="ECO:0007669"/>
    <property type="project" value="TreeGrafter"/>
</dbReference>
<dbReference type="GeneID" id="8861652"/>
<dbReference type="VEuPathDB" id="AmoebaDB:NAEGRDRAFT_57299"/>
<evidence type="ECO:0000313" key="1">
    <source>
        <dbReference type="EMBL" id="EFC47597.1"/>
    </source>
</evidence>
<dbReference type="Proteomes" id="UP000006671">
    <property type="component" value="Unassembled WGS sequence"/>
</dbReference>
<keyword evidence="2" id="KW-1185">Reference proteome</keyword>
<dbReference type="GO" id="GO:0005829">
    <property type="term" value="C:cytosol"/>
    <property type="evidence" value="ECO:0007669"/>
    <property type="project" value="TreeGrafter"/>
</dbReference>
<dbReference type="PANTHER" id="PTHR24113">
    <property type="entry name" value="RAN GTPASE-ACTIVATING PROTEIN 1"/>
    <property type="match status" value="1"/>
</dbReference>
<dbReference type="GO" id="GO:0006913">
    <property type="term" value="P:nucleocytoplasmic transport"/>
    <property type="evidence" value="ECO:0007669"/>
    <property type="project" value="TreeGrafter"/>
</dbReference>
<evidence type="ECO:0000313" key="2">
    <source>
        <dbReference type="Proteomes" id="UP000006671"/>
    </source>
</evidence>
<proteinExistence type="predicted"/>
<sequence length="335" mass="37929">MSSDNTLLEPPSKKRKNNSSPIYQQTIFYKDVLINILSFSKFKFILQSAMLVSKEWKEASANVRLSLDLPGCECIIAEEEDKDEDEDEEEDTETYNLKIVCQCPNIANTTCLNMENCEMDESSTKWLAKSKYLYNLEELYLNHCTIGSEGIANMVSDGSCLKKLKTLALEYSDIGETGVKMLANSPIMSNLTFLDLYNNAIGNTGLEHIAKSKYLKQLTHLDLENNEIDEEGIALIGSSENFRELKFLSVAYNSFGENGLELLKNSPLPKLETLRLHSCGLTFEECQTIIDWPLLSQLKKLFISNNDVNEKQEQELKSLLSKKYPKLALSDSYSD</sequence>
<organism evidence="2">
    <name type="scientific">Naegleria gruberi</name>
    <name type="common">Amoeba</name>
    <dbReference type="NCBI Taxonomy" id="5762"/>
    <lineage>
        <taxon>Eukaryota</taxon>
        <taxon>Discoba</taxon>
        <taxon>Heterolobosea</taxon>
        <taxon>Tetramitia</taxon>
        <taxon>Eutetramitia</taxon>
        <taxon>Vahlkampfiidae</taxon>
        <taxon>Naegleria</taxon>
    </lineage>
</organism>
<reference evidence="1 2" key="1">
    <citation type="journal article" date="2010" name="Cell">
        <title>The genome of Naegleria gruberi illuminates early eukaryotic versatility.</title>
        <authorList>
            <person name="Fritz-Laylin L.K."/>
            <person name="Prochnik S.E."/>
            <person name="Ginger M.L."/>
            <person name="Dacks J.B."/>
            <person name="Carpenter M.L."/>
            <person name="Field M.C."/>
            <person name="Kuo A."/>
            <person name="Paredez A."/>
            <person name="Chapman J."/>
            <person name="Pham J."/>
            <person name="Shu S."/>
            <person name="Neupane R."/>
            <person name="Cipriano M."/>
            <person name="Mancuso J."/>
            <person name="Tu H."/>
            <person name="Salamov A."/>
            <person name="Lindquist E."/>
            <person name="Shapiro H."/>
            <person name="Lucas S."/>
            <person name="Grigoriev I.V."/>
            <person name="Cande W.Z."/>
            <person name="Fulton C."/>
            <person name="Rokhsar D.S."/>
            <person name="Dawson S.C."/>
        </authorList>
    </citation>
    <scope>NUCLEOTIDE SEQUENCE [LARGE SCALE GENOMIC DNA]</scope>
    <source>
        <strain evidence="1 2">NEG-M</strain>
    </source>
</reference>
<dbReference type="GO" id="GO:0005634">
    <property type="term" value="C:nucleus"/>
    <property type="evidence" value="ECO:0007669"/>
    <property type="project" value="TreeGrafter"/>
</dbReference>
<dbReference type="GO" id="GO:0005096">
    <property type="term" value="F:GTPase activator activity"/>
    <property type="evidence" value="ECO:0007669"/>
    <property type="project" value="InterPro"/>
</dbReference>
<name>D2V6L2_NAEGR</name>
<dbReference type="InParanoid" id="D2V6L2"/>
<dbReference type="KEGG" id="ngr:NAEGRDRAFT_57299"/>
<dbReference type="SUPFAM" id="SSF52047">
    <property type="entry name" value="RNI-like"/>
    <property type="match status" value="1"/>
</dbReference>
<dbReference type="InterPro" id="IPR027038">
    <property type="entry name" value="RanGap"/>
</dbReference>
<dbReference type="InterPro" id="IPR032675">
    <property type="entry name" value="LRR_dom_sf"/>
</dbReference>
<protein>
    <submittedName>
        <fullName evidence="1">Leucine rich repeat domain-containing protein</fullName>
    </submittedName>
</protein>